<keyword evidence="3" id="KW-1185">Reference proteome</keyword>
<dbReference type="EMBL" id="JAELVM010000001">
    <property type="protein sequence ID" value="MBL1221007.1"/>
    <property type="molecule type" value="Genomic_DNA"/>
</dbReference>
<evidence type="ECO:0000313" key="3">
    <source>
        <dbReference type="Proteomes" id="UP000661696"/>
    </source>
</evidence>
<name>A0ABS1QFC6_9FLAO</name>
<evidence type="ECO:0008006" key="4">
    <source>
        <dbReference type="Google" id="ProtNLM"/>
    </source>
</evidence>
<proteinExistence type="predicted"/>
<keyword evidence="1" id="KW-1133">Transmembrane helix</keyword>
<feature type="transmembrane region" description="Helical" evidence="1">
    <location>
        <begin position="21"/>
        <end position="42"/>
    </location>
</feature>
<keyword evidence="1" id="KW-0472">Membrane</keyword>
<keyword evidence="1" id="KW-0812">Transmembrane</keyword>
<evidence type="ECO:0000256" key="1">
    <source>
        <dbReference type="SAM" id="Phobius"/>
    </source>
</evidence>
<protein>
    <recommendedName>
        <fullName evidence="4">Peptidase</fullName>
    </recommendedName>
</protein>
<dbReference type="Proteomes" id="UP000661696">
    <property type="component" value="Unassembled WGS sequence"/>
</dbReference>
<feature type="transmembrane region" description="Helical" evidence="1">
    <location>
        <begin position="138"/>
        <end position="158"/>
    </location>
</feature>
<accession>A0ABS1QFC6</accession>
<sequence>MITILSYKLDERICIENFDQLILWFAILTAVGTITTGAYLASFSKGFLYAVKTYESKDKFKKFSLTDLQLPFKKSHFKNILCGINSKTNSIIHKSLKADALFMPFAYGGLLLLFFYFWLRFINEPHPVMSSVIFYSWYFPLIAYAMDIFENGFTASLLKKLEILKLEKTTNAQDRKLNENEKDKLIARARIKILAASGLKWLTAVLSILIILAALLVLLL</sequence>
<gene>
    <name evidence="2" type="ORF">JET18_09170</name>
</gene>
<evidence type="ECO:0000313" key="2">
    <source>
        <dbReference type="EMBL" id="MBL1221007.1"/>
    </source>
</evidence>
<organism evidence="2 3">
    <name type="scientific">Chryseobacterium endalhagicum</name>
    <dbReference type="NCBI Taxonomy" id="2797638"/>
    <lineage>
        <taxon>Bacteria</taxon>
        <taxon>Pseudomonadati</taxon>
        <taxon>Bacteroidota</taxon>
        <taxon>Flavobacteriia</taxon>
        <taxon>Flavobacteriales</taxon>
        <taxon>Weeksellaceae</taxon>
        <taxon>Chryseobacterium group</taxon>
        <taxon>Chryseobacterium</taxon>
    </lineage>
</organism>
<reference evidence="2 3" key="1">
    <citation type="submission" date="2020-12" db="EMBL/GenBank/DDBJ databases">
        <title>Chryseobacterium endoalhailicus sp. nov., isolated from seed of leguminous plant.</title>
        <authorList>
            <person name="Zhang X."/>
        </authorList>
    </citation>
    <scope>NUCLEOTIDE SEQUENCE [LARGE SCALE GENOMIC DNA]</scope>
    <source>
        <strain evidence="2 3">L7</strain>
    </source>
</reference>
<feature type="transmembrane region" description="Helical" evidence="1">
    <location>
        <begin position="198"/>
        <end position="219"/>
    </location>
</feature>
<feature type="transmembrane region" description="Helical" evidence="1">
    <location>
        <begin position="100"/>
        <end position="118"/>
    </location>
</feature>
<comment type="caution">
    <text evidence="2">The sequence shown here is derived from an EMBL/GenBank/DDBJ whole genome shotgun (WGS) entry which is preliminary data.</text>
</comment>
<dbReference type="RefSeq" id="WP_202090302.1">
    <property type="nucleotide sequence ID" value="NZ_JAELVM010000001.1"/>
</dbReference>